<proteinExistence type="predicted"/>
<dbReference type="InterPro" id="IPR023401">
    <property type="entry name" value="ODC_N"/>
</dbReference>
<dbReference type="Gene3D" id="3.30.1780.10">
    <property type="entry name" value="ornithine cyclodeaminase, domain 1"/>
    <property type="match status" value="1"/>
</dbReference>
<evidence type="ECO:0000313" key="2">
    <source>
        <dbReference type="Proteomes" id="UP000515312"/>
    </source>
</evidence>
<dbReference type="Gene3D" id="3.40.50.720">
    <property type="entry name" value="NAD(P)-binding Rossmann-like Domain"/>
    <property type="match status" value="1"/>
</dbReference>
<keyword evidence="2" id="KW-1185">Reference proteome</keyword>
<gene>
    <name evidence="1" type="ORF">H7849_22380</name>
</gene>
<organism evidence="1 2">
    <name type="scientific">Alloacidobacterium dinghuense</name>
    <dbReference type="NCBI Taxonomy" id="2763107"/>
    <lineage>
        <taxon>Bacteria</taxon>
        <taxon>Pseudomonadati</taxon>
        <taxon>Acidobacteriota</taxon>
        <taxon>Terriglobia</taxon>
        <taxon>Terriglobales</taxon>
        <taxon>Acidobacteriaceae</taxon>
        <taxon>Alloacidobacterium</taxon>
    </lineage>
</organism>
<dbReference type="PIRSF" id="PIRSF001439">
    <property type="entry name" value="CryM"/>
    <property type="match status" value="1"/>
</dbReference>
<dbReference type="Pfam" id="PF02423">
    <property type="entry name" value="OCD_Mu_crystall"/>
    <property type="match status" value="1"/>
</dbReference>
<reference evidence="1 2" key="1">
    <citation type="submission" date="2020-08" db="EMBL/GenBank/DDBJ databases">
        <title>Edaphobacter telluris sp. nov. and Acidobacterium dinghuensis sp. nov., two acidobacteria isolated from forest soil.</title>
        <authorList>
            <person name="Fu J."/>
            <person name="Qiu L."/>
        </authorList>
    </citation>
    <scope>NUCLEOTIDE SEQUENCE [LARGE SCALE GENOMIC DNA]</scope>
    <source>
        <strain evidence="1">4Y35</strain>
    </source>
</reference>
<dbReference type="AlphaFoldDB" id="A0A7G8BGU1"/>
<accession>A0A7G8BGU1</accession>
<name>A0A7G8BGU1_9BACT</name>
<protein>
    <submittedName>
        <fullName evidence="1">Ornithine cyclodeaminase family protein</fullName>
    </submittedName>
</protein>
<dbReference type="EMBL" id="CP060394">
    <property type="protein sequence ID" value="QNI31761.1"/>
    <property type="molecule type" value="Genomic_DNA"/>
</dbReference>
<evidence type="ECO:0000313" key="1">
    <source>
        <dbReference type="EMBL" id="QNI31761.1"/>
    </source>
</evidence>
<dbReference type="RefSeq" id="WP_186742675.1">
    <property type="nucleotide sequence ID" value="NZ_CP060394.1"/>
</dbReference>
<dbReference type="KEGG" id="adin:H7849_22380"/>
<dbReference type="GO" id="GO:0005737">
    <property type="term" value="C:cytoplasm"/>
    <property type="evidence" value="ECO:0007669"/>
    <property type="project" value="TreeGrafter"/>
</dbReference>
<dbReference type="InterPro" id="IPR036291">
    <property type="entry name" value="NAD(P)-bd_dom_sf"/>
</dbReference>
<dbReference type="SUPFAM" id="SSF51735">
    <property type="entry name" value="NAD(P)-binding Rossmann-fold domains"/>
    <property type="match status" value="1"/>
</dbReference>
<dbReference type="GO" id="GO:0042562">
    <property type="term" value="F:hormone binding"/>
    <property type="evidence" value="ECO:0007669"/>
    <property type="project" value="TreeGrafter"/>
</dbReference>
<dbReference type="PANTHER" id="PTHR13812:SF19">
    <property type="entry name" value="KETIMINE REDUCTASE MU-CRYSTALLIN"/>
    <property type="match status" value="1"/>
</dbReference>
<dbReference type="InterPro" id="IPR003462">
    <property type="entry name" value="ODC_Mu_crystall"/>
</dbReference>
<sequence>MLHFDEEQVRGLLSYEELIPVMERVLIRFSSGQIQQPVRSLVMVPEHSGIFGMMPAVDGDVIGIKLVLVYEKNVALGLPTHQAVIQLFSAKTGEPLVSMDGRLITEMRTAAVSGVATKLLSKPDARVLAVLGTGVQSRAHIRALRLVRSFEEIRVWGRTPLHAQQVAEELGVRVMLELEQAVRGSDVVVSVAHVNEPLVRGEWLGPDAYVNAVATLGSHRRELDDAVMGAAIVVESREAAMRESGDILKSGASVYAELGELLAGSVALPFGRRVYKALGIGAEDVAAARLVYDKAVR</sequence>
<dbReference type="PANTHER" id="PTHR13812">
    <property type="entry name" value="KETIMINE REDUCTASE MU-CRYSTALLIN"/>
    <property type="match status" value="1"/>
</dbReference>
<dbReference type="Proteomes" id="UP000515312">
    <property type="component" value="Chromosome"/>
</dbReference>